<sequence>MMNAVPDLKRSIAWISFKSTYGIWRKKRRSRSGYKRSKQGDKRGKIVMSFVKCWKNMSLMAQLLQELGGVITVHR</sequence>
<reference evidence="1" key="1">
    <citation type="submission" date="2014-09" db="EMBL/GenBank/DDBJ databases">
        <authorList>
            <person name="Magalhaes I.L.F."/>
            <person name="Oliveira U."/>
            <person name="Santos F.R."/>
            <person name="Vidigal T.H.D.A."/>
            <person name="Brescovit A.D."/>
            <person name="Santos A.J."/>
        </authorList>
    </citation>
    <scope>NUCLEOTIDE SEQUENCE</scope>
    <source>
        <tissue evidence="1">Shoot tissue taken approximately 20 cm above the soil surface</tissue>
    </source>
</reference>
<name>A0A0A9E3H9_ARUDO</name>
<dbReference type="AlphaFoldDB" id="A0A0A9E3H9"/>
<protein>
    <submittedName>
        <fullName evidence="1">Protein binding protein, putative</fullName>
    </submittedName>
</protein>
<dbReference type="EMBL" id="GBRH01205430">
    <property type="protein sequence ID" value="JAD92465.1"/>
    <property type="molecule type" value="Transcribed_RNA"/>
</dbReference>
<organism evidence="1">
    <name type="scientific">Arundo donax</name>
    <name type="common">Giant reed</name>
    <name type="synonym">Donax arundinaceus</name>
    <dbReference type="NCBI Taxonomy" id="35708"/>
    <lineage>
        <taxon>Eukaryota</taxon>
        <taxon>Viridiplantae</taxon>
        <taxon>Streptophyta</taxon>
        <taxon>Embryophyta</taxon>
        <taxon>Tracheophyta</taxon>
        <taxon>Spermatophyta</taxon>
        <taxon>Magnoliopsida</taxon>
        <taxon>Liliopsida</taxon>
        <taxon>Poales</taxon>
        <taxon>Poaceae</taxon>
        <taxon>PACMAD clade</taxon>
        <taxon>Arundinoideae</taxon>
        <taxon>Arundineae</taxon>
        <taxon>Arundo</taxon>
    </lineage>
</organism>
<accession>A0A0A9E3H9</accession>
<reference evidence="1" key="2">
    <citation type="journal article" date="2015" name="Data Brief">
        <title>Shoot transcriptome of the giant reed, Arundo donax.</title>
        <authorList>
            <person name="Barrero R.A."/>
            <person name="Guerrero F.D."/>
            <person name="Moolhuijzen P."/>
            <person name="Goolsby J.A."/>
            <person name="Tidwell J."/>
            <person name="Bellgard S.E."/>
            <person name="Bellgard M.I."/>
        </authorList>
    </citation>
    <scope>NUCLEOTIDE SEQUENCE</scope>
    <source>
        <tissue evidence="1">Shoot tissue taken approximately 20 cm above the soil surface</tissue>
    </source>
</reference>
<proteinExistence type="predicted"/>
<evidence type="ECO:0000313" key="1">
    <source>
        <dbReference type="EMBL" id="JAD92465.1"/>
    </source>
</evidence>